<dbReference type="InterPro" id="IPR047854">
    <property type="entry name" value="RFC_lid"/>
</dbReference>
<dbReference type="Pfam" id="PF08542">
    <property type="entry name" value="Rep_fac_C"/>
    <property type="match status" value="1"/>
</dbReference>
<dbReference type="GO" id="GO:0003677">
    <property type="term" value="F:DNA binding"/>
    <property type="evidence" value="ECO:0007669"/>
    <property type="project" value="InterPro"/>
</dbReference>
<evidence type="ECO:0000256" key="5">
    <source>
        <dbReference type="ARBA" id="ARBA00022679"/>
    </source>
</evidence>
<keyword evidence="11" id="KW-0539">Nucleus</keyword>
<accession>A0A915DVI4</accession>
<dbReference type="GO" id="GO:0005634">
    <property type="term" value="C:nucleus"/>
    <property type="evidence" value="ECO:0007669"/>
    <property type="project" value="UniProtKB-SubCell"/>
</dbReference>
<evidence type="ECO:0000313" key="13">
    <source>
        <dbReference type="Proteomes" id="UP000887574"/>
    </source>
</evidence>
<dbReference type="CDD" id="cd05402">
    <property type="entry name" value="NT_PAP_TUTase"/>
    <property type="match status" value="1"/>
</dbReference>
<dbReference type="AlphaFoldDB" id="A0A915DVI4"/>
<evidence type="ECO:0000256" key="8">
    <source>
        <dbReference type="ARBA" id="ARBA00022741"/>
    </source>
</evidence>
<protein>
    <submittedName>
        <fullName evidence="14">AAA+ ATPase domain-containing protein</fullName>
    </submittedName>
</protein>
<dbReference type="InterPro" id="IPR008921">
    <property type="entry name" value="DNA_pol3_clamp-load_cplx_C"/>
</dbReference>
<dbReference type="GO" id="GO:0006260">
    <property type="term" value="P:DNA replication"/>
    <property type="evidence" value="ECO:0007669"/>
    <property type="project" value="UniProtKB-KW"/>
</dbReference>
<evidence type="ECO:0000256" key="3">
    <source>
        <dbReference type="ARBA" id="ARBA00004123"/>
    </source>
</evidence>
<evidence type="ECO:0000256" key="6">
    <source>
        <dbReference type="ARBA" id="ARBA00022705"/>
    </source>
</evidence>
<evidence type="ECO:0000256" key="7">
    <source>
        <dbReference type="ARBA" id="ARBA00022723"/>
    </source>
</evidence>
<dbReference type="SUPFAM" id="SSF52540">
    <property type="entry name" value="P-loop containing nucleoside triphosphate hydrolases"/>
    <property type="match status" value="1"/>
</dbReference>
<comment type="cofactor">
    <cofactor evidence="1">
        <name>Mn(2+)</name>
        <dbReference type="ChEBI" id="CHEBI:29035"/>
    </cofactor>
</comment>
<dbReference type="PANTHER" id="PTHR12271:SF117">
    <property type="entry name" value="PAP-ASSOCIATED DOMAIN-CONTAINING PROTEIN"/>
    <property type="match status" value="1"/>
</dbReference>
<keyword evidence="5" id="KW-0808">Transferase</keyword>
<dbReference type="Pfam" id="PF03828">
    <property type="entry name" value="PAP_assoc"/>
    <property type="match status" value="1"/>
</dbReference>
<proteinExistence type="inferred from homology"/>
<sequence>MYLAHVIMDFNKDLPKVKIHETAVEEIKEDLNFLARANSLLELAAEHYGSIGLQSGAKWGDWLKHVPISKPVKVPTIPENPNSNLRKAVEKLREEKRPFVQSVYHQEYVWLIRSSCCNTDAELELMWTHFLQAETTNDLDWTYSSWQRYQILRNSFYVLKKSRVYPGFLCCNCPVAMYRNMNSSDTDAYMVRTFRGFDKVFVDIDREEAAKNLGQCNKVFWDLYEKHKQHKPEIQMKEIAWQKLSMILSQAMPEAALLQKGSTVNNLSTLSSDLDLCLIVLNPENNTYDNNISFEVLGKTERLLKQSNAVRSVELIDARVTILKVELNYPYNHFAIDITCNCLIGIFNSHLLSYYSRLDERFPALAVLVKDQAKKVLVIDPRNGRLNSYAIILMLIHYLQCVVYPPILPNLMKLFPKMFGGLGDPKKLRYDCKLDLPKIPKNTRTLAELAYGFYNYYAQFDYESCGISIYDAKVFDRSCQTIYNQDYAFFLEEPYSKLTAAHNLKDRSLEEMVDAFGLARDAILKDLLGFTPVELLDDEERKDRECRPKVVDEVIFQDEVVAMLKKCVDGADLPNLLLHGPPGTGKTSTAVALCHQLFQTRESYIDRVLELNASDERGIDVVRHRIKDFSRRAVTRLNASKTKAATVALKVVILDEADAMTGSAQAALRRTMENETQTTRLRAICESEKVSIACGAVKELISVSGGDLRKSITLLQSLACSSGDTWISTENVRELSGYIPDEEIKKLVSSAKAGRIDCLTQSVKRFRTHGFSAYQVINQLTDVIVESTLLQAVHKAKIFEKIGECEKRLLDGADEFLQLLDVLAVVQTCFFHVDD</sequence>
<dbReference type="GO" id="GO:0005524">
    <property type="term" value="F:ATP binding"/>
    <property type="evidence" value="ECO:0007669"/>
    <property type="project" value="UniProtKB-KW"/>
</dbReference>
<keyword evidence="7" id="KW-0479">Metal-binding</keyword>
<dbReference type="WBParaSite" id="jg24117">
    <property type="protein sequence ID" value="jg24117"/>
    <property type="gene ID" value="jg24117"/>
</dbReference>
<dbReference type="Gene3D" id="1.20.272.10">
    <property type="match status" value="1"/>
</dbReference>
<evidence type="ECO:0000259" key="12">
    <source>
        <dbReference type="SMART" id="SM00382"/>
    </source>
</evidence>
<comment type="similarity">
    <text evidence="4">Belongs to the activator 1 small subunits family.</text>
</comment>
<keyword evidence="13" id="KW-1185">Reference proteome</keyword>
<evidence type="ECO:0000256" key="4">
    <source>
        <dbReference type="ARBA" id="ARBA00005378"/>
    </source>
</evidence>
<dbReference type="CDD" id="cd18140">
    <property type="entry name" value="HLD_clamp_RFC"/>
    <property type="match status" value="1"/>
</dbReference>
<dbReference type="Gene3D" id="3.40.50.300">
    <property type="entry name" value="P-loop containing nucleotide triphosphate hydrolases"/>
    <property type="match status" value="1"/>
</dbReference>
<dbReference type="SUPFAM" id="SSF48019">
    <property type="entry name" value="post-AAA+ oligomerization domain-like"/>
    <property type="match status" value="1"/>
</dbReference>
<dbReference type="PANTHER" id="PTHR12271">
    <property type="entry name" value="POLY A POLYMERASE CID PAP -RELATED"/>
    <property type="match status" value="1"/>
</dbReference>
<evidence type="ECO:0000256" key="9">
    <source>
        <dbReference type="ARBA" id="ARBA00022840"/>
    </source>
</evidence>
<dbReference type="Gene3D" id="1.10.1410.10">
    <property type="match status" value="1"/>
</dbReference>
<evidence type="ECO:0000256" key="10">
    <source>
        <dbReference type="ARBA" id="ARBA00022842"/>
    </source>
</evidence>
<dbReference type="SUPFAM" id="SSF81631">
    <property type="entry name" value="PAP/OAS1 substrate-binding domain"/>
    <property type="match status" value="1"/>
</dbReference>
<keyword evidence="6" id="KW-0235">DNA replication</keyword>
<organism evidence="13 14">
    <name type="scientific">Ditylenchus dipsaci</name>
    <dbReference type="NCBI Taxonomy" id="166011"/>
    <lineage>
        <taxon>Eukaryota</taxon>
        <taxon>Metazoa</taxon>
        <taxon>Ecdysozoa</taxon>
        <taxon>Nematoda</taxon>
        <taxon>Chromadorea</taxon>
        <taxon>Rhabditida</taxon>
        <taxon>Tylenchina</taxon>
        <taxon>Tylenchomorpha</taxon>
        <taxon>Sphaerularioidea</taxon>
        <taxon>Anguinidae</taxon>
        <taxon>Anguininae</taxon>
        <taxon>Ditylenchus</taxon>
    </lineage>
</organism>
<dbReference type="SUPFAM" id="SSF81301">
    <property type="entry name" value="Nucleotidyltransferase"/>
    <property type="match status" value="1"/>
</dbReference>
<evidence type="ECO:0000256" key="2">
    <source>
        <dbReference type="ARBA" id="ARBA00001946"/>
    </source>
</evidence>
<dbReference type="InterPro" id="IPR013748">
    <property type="entry name" value="Rep_factorC_C"/>
</dbReference>
<dbReference type="FunFam" id="1.20.272.10:FF:000011">
    <property type="entry name" value="Replication factor C subunit 2"/>
    <property type="match status" value="1"/>
</dbReference>
<evidence type="ECO:0000256" key="11">
    <source>
        <dbReference type="ARBA" id="ARBA00023242"/>
    </source>
</evidence>
<dbReference type="CDD" id="cd00009">
    <property type="entry name" value="AAA"/>
    <property type="match status" value="1"/>
</dbReference>
<dbReference type="Proteomes" id="UP000887574">
    <property type="component" value="Unplaced"/>
</dbReference>
<reference evidence="14" key="1">
    <citation type="submission" date="2022-11" db="UniProtKB">
        <authorList>
            <consortium name="WormBaseParasite"/>
        </authorList>
    </citation>
    <scope>IDENTIFICATION</scope>
</reference>
<keyword evidence="9" id="KW-0067">ATP-binding</keyword>
<dbReference type="InterPro" id="IPR054708">
    <property type="entry name" value="MTPAP-like_central"/>
</dbReference>
<feature type="domain" description="AAA+ ATPase" evidence="12">
    <location>
        <begin position="572"/>
        <end position="718"/>
    </location>
</feature>
<keyword evidence="8" id="KW-0547">Nucleotide-binding</keyword>
<comment type="subcellular location">
    <subcellularLocation>
        <location evidence="3">Nucleus</location>
    </subcellularLocation>
</comment>
<evidence type="ECO:0000256" key="1">
    <source>
        <dbReference type="ARBA" id="ARBA00001936"/>
    </source>
</evidence>
<comment type="cofactor">
    <cofactor evidence="2">
        <name>Mg(2+)</name>
        <dbReference type="ChEBI" id="CHEBI:18420"/>
    </cofactor>
</comment>
<dbReference type="GO" id="GO:1990817">
    <property type="term" value="F:poly(A) RNA polymerase activity"/>
    <property type="evidence" value="ECO:0007669"/>
    <property type="project" value="TreeGrafter"/>
</dbReference>
<dbReference type="SMART" id="SM00382">
    <property type="entry name" value="AAA"/>
    <property type="match status" value="1"/>
</dbReference>
<dbReference type="Gene3D" id="3.30.460.10">
    <property type="entry name" value="Beta Polymerase, domain 2"/>
    <property type="match status" value="1"/>
</dbReference>
<keyword evidence="10" id="KW-0460">Magnesium</keyword>
<dbReference type="GO" id="GO:0031123">
    <property type="term" value="P:RNA 3'-end processing"/>
    <property type="evidence" value="ECO:0007669"/>
    <property type="project" value="TreeGrafter"/>
</dbReference>
<evidence type="ECO:0000313" key="14">
    <source>
        <dbReference type="WBParaSite" id="jg24117"/>
    </source>
</evidence>
<dbReference type="InterPro" id="IPR043519">
    <property type="entry name" value="NT_sf"/>
</dbReference>
<dbReference type="InterPro" id="IPR002058">
    <property type="entry name" value="PAP_assoc"/>
</dbReference>
<dbReference type="InterPro" id="IPR027417">
    <property type="entry name" value="P-loop_NTPase"/>
</dbReference>
<dbReference type="Pfam" id="PF00004">
    <property type="entry name" value="AAA"/>
    <property type="match status" value="1"/>
</dbReference>
<dbReference type="InterPro" id="IPR003959">
    <property type="entry name" value="ATPase_AAA_core"/>
</dbReference>
<name>A0A915DVI4_9BILA</name>
<dbReference type="Pfam" id="PF22600">
    <property type="entry name" value="MTPAP-like_central"/>
    <property type="match status" value="1"/>
</dbReference>
<dbReference type="InterPro" id="IPR003593">
    <property type="entry name" value="AAA+_ATPase"/>
</dbReference>
<dbReference type="GO" id="GO:0046872">
    <property type="term" value="F:metal ion binding"/>
    <property type="evidence" value="ECO:0007669"/>
    <property type="project" value="UniProtKB-KW"/>
</dbReference>
<dbReference type="GO" id="GO:0016887">
    <property type="term" value="F:ATP hydrolysis activity"/>
    <property type="evidence" value="ECO:0007669"/>
    <property type="project" value="InterPro"/>
</dbReference>